<comment type="subcellular location">
    <subcellularLocation>
        <location evidence="7">Cell inner membrane</location>
        <topology evidence="7">Single-pass membrane protein</topology>
    </subcellularLocation>
</comment>
<name>A0A0D6EVM1_9PROT</name>
<evidence type="ECO:0000313" key="8">
    <source>
        <dbReference type="EMBL" id="CEZ19677.1"/>
    </source>
</evidence>
<evidence type="ECO:0000256" key="7">
    <source>
        <dbReference type="HAMAP-Rule" id="MF_02065"/>
    </source>
</evidence>
<keyword evidence="9" id="KW-1185">Reference proteome</keyword>
<feature type="transmembrane region" description="Helical" evidence="7">
    <location>
        <begin position="5"/>
        <end position="24"/>
    </location>
</feature>
<dbReference type="STRING" id="1581557.BN1208_0791"/>
<gene>
    <name evidence="7" type="primary">mltG</name>
    <name evidence="8" type="ORF">BN1208_0791</name>
</gene>
<organism evidence="8 9">
    <name type="scientific">Candidatus Methylopumilus planktonicus</name>
    <dbReference type="NCBI Taxonomy" id="1581557"/>
    <lineage>
        <taxon>Bacteria</taxon>
        <taxon>Pseudomonadati</taxon>
        <taxon>Pseudomonadota</taxon>
        <taxon>Betaproteobacteria</taxon>
        <taxon>Nitrosomonadales</taxon>
        <taxon>Methylophilaceae</taxon>
        <taxon>Candidatus Methylopumilus</taxon>
    </lineage>
</organism>
<dbReference type="PANTHER" id="PTHR30518">
    <property type="entry name" value="ENDOLYTIC MUREIN TRANSGLYCOSYLASE"/>
    <property type="match status" value="1"/>
</dbReference>
<dbReference type="InterPro" id="IPR003770">
    <property type="entry name" value="MLTG-like"/>
</dbReference>
<dbReference type="KEGG" id="mbat:BN1208_0791"/>
<keyword evidence="6 7" id="KW-0961">Cell wall biogenesis/degradation</keyword>
<dbReference type="GO" id="GO:0008932">
    <property type="term" value="F:lytic endotransglycosylase activity"/>
    <property type="evidence" value="ECO:0007669"/>
    <property type="project" value="UniProtKB-UniRule"/>
</dbReference>
<evidence type="ECO:0000256" key="2">
    <source>
        <dbReference type="ARBA" id="ARBA00022692"/>
    </source>
</evidence>
<accession>A0A0D6EVM1</accession>
<dbReference type="Pfam" id="PF02618">
    <property type="entry name" value="YceG"/>
    <property type="match status" value="1"/>
</dbReference>
<protein>
    <recommendedName>
        <fullName evidence="7">Endolytic murein transglycosylase</fullName>
        <ecNumber evidence="7">4.2.2.29</ecNumber>
    </recommendedName>
    <alternativeName>
        <fullName evidence="7">Peptidoglycan lytic transglycosylase</fullName>
    </alternativeName>
    <alternativeName>
        <fullName evidence="7">Peptidoglycan polymerization terminase</fullName>
    </alternativeName>
</protein>
<evidence type="ECO:0000313" key="9">
    <source>
        <dbReference type="Proteomes" id="UP000064007"/>
    </source>
</evidence>
<proteinExistence type="inferred from homology"/>
<keyword evidence="2 7" id="KW-0812">Transmembrane</keyword>
<comment type="similarity">
    <text evidence="7">Belongs to the transglycosylase MltG family.</text>
</comment>
<keyword evidence="7" id="KW-0997">Cell inner membrane</keyword>
<dbReference type="Gene3D" id="3.30.160.60">
    <property type="entry name" value="Classic Zinc Finger"/>
    <property type="match status" value="1"/>
</dbReference>
<dbReference type="HAMAP" id="MF_02065">
    <property type="entry name" value="MltG"/>
    <property type="match status" value="1"/>
</dbReference>
<dbReference type="AlphaFoldDB" id="A0A0D6EVM1"/>
<dbReference type="GO" id="GO:0005886">
    <property type="term" value="C:plasma membrane"/>
    <property type="evidence" value="ECO:0007669"/>
    <property type="project" value="UniProtKB-SubCell"/>
</dbReference>
<dbReference type="RefSeq" id="WP_046488082.1">
    <property type="nucleotide sequence ID" value="NZ_LN827929.1"/>
</dbReference>
<dbReference type="CDD" id="cd08010">
    <property type="entry name" value="MltG_like"/>
    <property type="match status" value="1"/>
</dbReference>
<dbReference type="GO" id="GO:0071555">
    <property type="term" value="P:cell wall organization"/>
    <property type="evidence" value="ECO:0007669"/>
    <property type="project" value="UniProtKB-KW"/>
</dbReference>
<dbReference type="EC" id="4.2.2.29" evidence="7"/>
<dbReference type="GO" id="GO:0009252">
    <property type="term" value="P:peptidoglycan biosynthetic process"/>
    <property type="evidence" value="ECO:0007669"/>
    <property type="project" value="UniProtKB-UniRule"/>
</dbReference>
<comment type="catalytic activity">
    <reaction evidence="7">
        <text>a peptidoglycan chain = a peptidoglycan chain with N-acetyl-1,6-anhydromuramyl-[peptide] at the reducing end + a peptidoglycan chain with N-acetylglucosamine at the non-reducing end.</text>
        <dbReference type="EC" id="4.2.2.29"/>
    </reaction>
</comment>
<evidence type="ECO:0000256" key="5">
    <source>
        <dbReference type="ARBA" id="ARBA00023239"/>
    </source>
</evidence>
<keyword evidence="4 7" id="KW-0472">Membrane</keyword>
<dbReference type="Gene3D" id="3.30.1490.480">
    <property type="entry name" value="Endolytic murein transglycosylase"/>
    <property type="match status" value="1"/>
</dbReference>
<dbReference type="Proteomes" id="UP000064007">
    <property type="component" value="Chromosome 1"/>
</dbReference>
<sequence length="326" mass="36969">MKKWLIRLMIIFIPLLAWIIHFLVTPLHINKSDLAIEIEPGSSLKAIAFQLVDEKILNEPWRFVLLSKALGQSTKLRPGNYNLNPNITPYQLLKSFVEGRATEGSITFIEGQDFNSMLDKIKANDNIKKTMKLYDTKAIASAVGIPYESVEGQFFPDTYYFSRNTSDIEILKRAYKAMQKKLDYEWARRAEEVPYKNSYEALTMASIIEKETGKSIEANLISGVFIHRLSIKMKLQSDPTVIYGLGKKFTGDITKKDLLADTPYNTYTREGIPPAPITMPGLISIRAALHPTKTEALYFVGKGDGSHYFSTNLSEHNSAVRKYQIK</sequence>
<dbReference type="HOGENOM" id="CLU_025574_0_2_4"/>
<dbReference type="PANTHER" id="PTHR30518:SF2">
    <property type="entry name" value="ENDOLYTIC MUREIN TRANSGLYCOSYLASE"/>
    <property type="match status" value="1"/>
</dbReference>
<feature type="site" description="Important for catalytic activity" evidence="7">
    <location>
        <position position="211"/>
    </location>
</feature>
<evidence type="ECO:0000256" key="4">
    <source>
        <dbReference type="ARBA" id="ARBA00023136"/>
    </source>
</evidence>
<comment type="function">
    <text evidence="7">Functions as a peptidoglycan terminase that cleaves nascent peptidoglycan strands endolytically to terminate their elongation.</text>
</comment>
<reference evidence="9" key="1">
    <citation type="submission" date="2014-12" db="EMBL/GenBank/DDBJ databases">
        <authorList>
            <person name="Salcher M.M."/>
        </authorList>
    </citation>
    <scope>NUCLEOTIDE SEQUENCE [LARGE SCALE GENOMIC DNA]</scope>
    <source>
        <strain evidence="9">MMS-10A-171</strain>
    </source>
</reference>
<keyword evidence="5 7" id="KW-0456">Lyase</keyword>
<dbReference type="NCBIfam" id="TIGR00247">
    <property type="entry name" value="endolytic transglycosylase MltG"/>
    <property type="match status" value="1"/>
</dbReference>
<dbReference type="OrthoDB" id="9814591at2"/>
<evidence type="ECO:0000256" key="6">
    <source>
        <dbReference type="ARBA" id="ARBA00023316"/>
    </source>
</evidence>
<dbReference type="EMBL" id="LN827929">
    <property type="protein sequence ID" value="CEZ19677.1"/>
    <property type="molecule type" value="Genomic_DNA"/>
</dbReference>
<evidence type="ECO:0000256" key="1">
    <source>
        <dbReference type="ARBA" id="ARBA00022475"/>
    </source>
</evidence>
<keyword evidence="3 7" id="KW-1133">Transmembrane helix</keyword>
<keyword evidence="1 7" id="KW-1003">Cell membrane</keyword>
<evidence type="ECO:0000256" key="3">
    <source>
        <dbReference type="ARBA" id="ARBA00022989"/>
    </source>
</evidence>